<feature type="compositionally biased region" description="Acidic residues" evidence="7">
    <location>
        <begin position="154"/>
        <end position="175"/>
    </location>
</feature>
<evidence type="ECO:0000313" key="8">
    <source>
        <dbReference type="EMBL" id="EPD30999.1"/>
    </source>
</evidence>
<organism evidence="8 9">
    <name type="scientific">Gleimia europaea ACS-120-V-Col10b</name>
    <dbReference type="NCBI Taxonomy" id="883069"/>
    <lineage>
        <taxon>Bacteria</taxon>
        <taxon>Bacillati</taxon>
        <taxon>Actinomycetota</taxon>
        <taxon>Actinomycetes</taxon>
        <taxon>Actinomycetales</taxon>
        <taxon>Actinomycetaceae</taxon>
        <taxon>Gleimia</taxon>
    </lineage>
</organism>
<dbReference type="OrthoDB" id="9809073at2"/>
<dbReference type="PANTHER" id="PTHR14413">
    <property type="entry name" value="RIBOSOMAL PROTEIN L17"/>
    <property type="match status" value="1"/>
</dbReference>
<evidence type="ECO:0000256" key="6">
    <source>
        <dbReference type="RuleBase" id="RU000661"/>
    </source>
</evidence>
<comment type="similarity">
    <text evidence="1 5">Belongs to the bacterial ribosomal protein bL17 family.</text>
</comment>
<evidence type="ECO:0000256" key="7">
    <source>
        <dbReference type="SAM" id="MobiDB-lite"/>
    </source>
</evidence>
<protein>
    <recommendedName>
        <fullName evidence="4 6">50S ribosomal protein L17</fullName>
    </recommendedName>
</protein>
<sequence>MPKPTKGPRLGGSPAHEKIILANLARELFIHGQITTTAAKARRLQPLAEKMITKARRGDIHARRTVAKTLPDKDVLYTLFDEVAPSIDPERQGGYTRITKLGNRRGDNAPMVQISIVTEKVEKKAVIAEADKTAAMAAAAEDEVKEPGPAQAPEAEEVVEAPEVEEAEAAEETEK</sequence>
<keyword evidence="9" id="KW-1185">Reference proteome</keyword>
<evidence type="ECO:0000256" key="1">
    <source>
        <dbReference type="ARBA" id="ARBA00008777"/>
    </source>
</evidence>
<evidence type="ECO:0000313" key="9">
    <source>
        <dbReference type="Proteomes" id="UP000014387"/>
    </source>
</evidence>
<dbReference type="SUPFAM" id="SSF64263">
    <property type="entry name" value="Prokaryotic ribosomal protein L17"/>
    <property type="match status" value="1"/>
</dbReference>
<dbReference type="EMBL" id="AGWN01000001">
    <property type="protein sequence ID" value="EPD30999.1"/>
    <property type="molecule type" value="Genomic_DNA"/>
</dbReference>
<dbReference type="RefSeq" id="WP_016444111.1">
    <property type="nucleotide sequence ID" value="NZ_KE150266.1"/>
</dbReference>
<evidence type="ECO:0000256" key="5">
    <source>
        <dbReference type="RuleBase" id="RU000660"/>
    </source>
</evidence>
<dbReference type="Gene3D" id="3.90.1030.10">
    <property type="entry name" value="Ribosomal protein L17"/>
    <property type="match status" value="1"/>
</dbReference>
<reference evidence="8 9" key="1">
    <citation type="submission" date="2013-05" db="EMBL/GenBank/DDBJ databases">
        <title>The Genome Sequence of Actinomyces europaeus ACS-120-V-COL10B.</title>
        <authorList>
            <consortium name="The Broad Institute Genomics Platform"/>
            <person name="Earl A."/>
            <person name="Ward D."/>
            <person name="Feldgarden M."/>
            <person name="Gevers D."/>
            <person name="Saerens B."/>
            <person name="Vaneechoutte M."/>
            <person name="Walker B."/>
            <person name="Young S."/>
            <person name="Zeng Q."/>
            <person name="Gargeya S."/>
            <person name="Fitzgerald M."/>
            <person name="Haas B."/>
            <person name="Abouelleil A."/>
            <person name="Allen A.W."/>
            <person name="Alvarado L."/>
            <person name="Arachchi H.M."/>
            <person name="Berlin A.M."/>
            <person name="Chapman S.B."/>
            <person name="Gainer-Dewar J."/>
            <person name="Goldberg J."/>
            <person name="Griggs A."/>
            <person name="Gujja S."/>
            <person name="Hansen M."/>
            <person name="Howarth C."/>
            <person name="Imamovic A."/>
            <person name="Ireland A."/>
            <person name="Larimer J."/>
            <person name="McCowan C."/>
            <person name="Murphy C."/>
            <person name="Pearson M."/>
            <person name="Poon T.W."/>
            <person name="Priest M."/>
            <person name="Roberts A."/>
            <person name="Saif S."/>
            <person name="Shea T."/>
            <person name="Sisk P."/>
            <person name="Sykes S."/>
            <person name="Wortman J."/>
            <person name="Nusbaum C."/>
            <person name="Birren B."/>
        </authorList>
    </citation>
    <scope>NUCLEOTIDE SEQUENCE [LARGE SCALE GENOMIC DNA]</scope>
    <source>
        <strain evidence="8 9">ACS-120-V-Col10b</strain>
    </source>
</reference>
<proteinExistence type="inferred from homology"/>
<dbReference type="InterPro" id="IPR036373">
    <property type="entry name" value="Ribosomal_bL17_sf"/>
</dbReference>
<evidence type="ECO:0000256" key="4">
    <source>
        <dbReference type="ARBA" id="ARBA00035494"/>
    </source>
</evidence>
<feature type="region of interest" description="Disordered" evidence="7">
    <location>
        <begin position="137"/>
        <end position="175"/>
    </location>
</feature>
<keyword evidence="3 5" id="KW-0687">Ribonucleoprotein</keyword>
<dbReference type="InterPro" id="IPR000456">
    <property type="entry name" value="Ribosomal_bL17"/>
</dbReference>
<dbReference type="GO" id="GO:0022625">
    <property type="term" value="C:cytosolic large ribosomal subunit"/>
    <property type="evidence" value="ECO:0007669"/>
    <property type="project" value="TreeGrafter"/>
</dbReference>
<dbReference type="Pfam" id="PF01196">
    <property type="entry name" value="Ribosomal_L17"/>
    <property type="match status" value="1"/>
</dbReference>
<name>A0A9W5REJ1_9ACTO</name>
<dbReference type="AlphaFoldDB" id="A0A9W5REJ1"/>
<dbReference type="InterPro" id="IPR047859">
    <property type="entry name" value="Ribosomal_bL17_CS"/>
</dbReference>
<dbReference type="NCBIfam" id="TIGR00059">
    <property type="entry name" value="L17"/>
    <property type="match status" value="1"/>
</dbReference>
<dbReference type="GO" id="GO:0006412">
    <property type="term" value="P:translation"/>
    <property type="evidence" value="ECO:0007669"/>
    <property type="project" value="InterPro"/>
</dbReference>
<dbReference type="PANTHER" id="PTHR14413:SF16">
    <property type="entry name" value="LARGE RIBOSOMAL SUBUNIT PROTEIN BL17M"/>
    <property type="match status" value="1"/>
</dbReference>
<dbReference type="PROSITE" id="PS01167">
    <property type="entry name" value="RIBOSOMAL_L17"/>
    <property type="match status" value="1"/>
</dbReference>
<gene>
    <name evidence="8" type="ORF">HMPREF9238_00755</name>
</gene>
<dbReference type="GO" id="GO:0003735">
    <property type="term" value="F:structural constituent of ribosome"/>
    <property type="evidence" value="ECO:0007669"/>
    <property type="project" value="InterPro"/>
</dbReference>
<keyword evidence="2 5" id="KW-0689">Ribosomal protein</keyword>
<comment type="caution">
    <text evidence="8">The sequence shown here is derived from an EMBL/GenBank/DDBJ whole genome shotgun (WGS) entry which is preliminary data.</text>
</comment>
<dbReference type="Proteomes" id="UP000014387">
    <property type="component" value="Unassembled WGS sequence"/>
</dbReference>
<evidence type="ECO:0000256" key="2">
    <source>
        <dbReference type="ARBA" id="ARBA00022980"/>
    </source>
</evidence>
<evidence type="ECO:0000256" key="3">
    <source>
        <dbReference type="ARBA" id="ARBA00023274"/>
    </source>
</evidence>
<accession>A0A9W5REJ1</accession>